<accession>A0A562N7Q2</accession>
<reference evidence="4 5" key="1">
    <citation type="journal article" date="2015" name="Stand. Genomic Sci.">
        <title>Genomic Encyclopedia of Bacterial and Archaeal Type Strains, Phase III: the genomes of soil and plant-associated and newly described type strains.</title>
        <authorList>
            <person name="Whitman W.B."/>
            <person name="Woyke T."/>
            <person name="Klenk H.P."/>
            <person name="Zhou Y."/>
            <person name="Lilburn T.G."/>
            <person name="Beck B.J."/>
            <person name="De Vos P."/>
            <person name="Vandamme P."/>
            <person name="Eisen J.A."/>
            <person name="Garrity G."/>
            <person name="Hugenholtz P."/>
            <person name="Kyrpides N.C."/>
        </authorList>
    </citation>
    <scope>NUCLEOTIDE SEQUENCE [LARGE SCALE GENOMIC DNA]</scope>
    <source>
        <strain evidence="4 5">CGMCC 1.5364</strain>
    </source>
</reference>
<comment type="caution">
    <text evidence="4">The sequence shown here is derived from an EMBL/GenBank/DDBJ whole genome shotgun (WGS) entry which is preliminary data.</text>
</comment>
<keyword evidence="3" id="KW-0949">S-adenosyl-L-methionine</keyword>
<dbReference type="InterPro" id="IPR029063">
    <property type="entry name" value="SAM-dependent_MTases_sf"/>
</dbReference>
<gene>
    <name evidence="4" type="ORF">IQ24_03783</name>
</gene>
<dbReference type="AlphaFoldDB" id="A0A562N7Q2"/>
<evidence type="ECO:0000313" key="4">
    <source>
        <dbReference type="EMBL" id="TWI28166.1"/>
    </source>
</evidence>
<dbReference type="PANTHER" id="PTHR43464">
    <property type="entry name" value="METHYLTRANSFERASE"/>
    <property type="match status" value="1"/>
</dbReference>
<dbReference type="InterPro" id="IPR008715">
    <property type="entry name" value="SAM-MeTfrase_NodS-like"/>
</dbReference>
<keyword evidence="5" id="KW-1185">Reference proteome</keyword>
<dbReference type="CDD" id="cd02440">
    <property type="entry name" value="AdoMet_MTases"/>
    <property type="match status" value="1"/>
</dbReference>
<dbReference type="GO" id="GO:0009312">
    <property type="term" value="P:oligosaccharide biosynthetic process"/>
    <property type="evidence" value="ECO:0007669"/>
    <property type="project" value="InterPro"/>
</dbReference>
<dbReference type="Gene3D" id="3.40.50.150">
    <property type="entry name" value="Vaccinia Virus protein VP39"/>
    <property type="match status" value="1"/>
</dbReference>
<keyword evidence="1" id="KW-0489">Methyltransferase</keyword>
<dbReference type="PANTHER" id="PTHR43464:SF19">
    <property type="entry name" value="UBIQUINONE BIOSYNTHESIS O-METHYLTRANSFERASE, MITOCHONDRIAL"/>
    <property type="match status" value="1"/>
</dbReference>
<sequence>MTYRANPDPWNYLASAYEADKYRATIAALPQHQFRSCLEIGCSIGVLTEMLSTRADHVTGVDLSEEALSSARSRLSAVARVQLHGLTIPAQWPQGRWDLVVLSEVAYYLSADEIASLSTRIAESTYPKAWCLLVNWTGETQTIWHGPDAARALIDGLCELRQISHLERIQHPQFVIDLVALS</sequence>
<dbReference type="Proteomes" id="UP000316225">
    <property type="component" value="Unassembled WGS sequence"/>
</dbReference>
<evidence type="ECO:0000256" key="1">
    <source>
        <dbReference type="ARBA" id="ARBA00022603"/>
    </source>
</evidence>
<evidence type="ECO:0000256" key="2">
    <source>
        <dbReference type="ARBA" id="ARBA00022679"/>
    </source>
</evidence>
<dbReference type="GO" id="GO:0008757">
    <property type="term" value="F:S-adenosylmethionine-dependent methyltransferase activity"/>
    <property type="evidence" value="ECO:0007669"/>
    <property type="project" value="InterPro"/>
</dbReference>
<protein>
    <submittedName>
        <fullName evidence="4">Nodulation protein S (NodS)</fullName>
    </submittedName>
</protein>
<proteinExistence type="predicted"/>
<dbReference type="GO" id="GO:0032259">
    <property type="term" value="P:methylation"/>
    <property type="evidence" value="ECO:0007669"/>
    <property type="project" value="UniProtKB-KW"/>
</dbReference>
<evidence type="ECO:0000313" key="5">
    <source>
        <dbReference type="Proteomes" id="UP000316225"/>
    </source>
</evidence>
<organism evidence="4 5">
    <name type="scientific">Paracoccus sulfuroxidans</name>
    <dbReference type="NCBI Taxonomy" id="384678"/>
    <lineage>
        <taxon>Bacteria</taxon>
        <taxon>Pseudomonadati</taxon>
        <taxon>Pseudomonadota</taxon>
        <taxon>Alphaproteobacteria</taxon>
        <taxon>Rhodobacterales</taxon>
        <taxon>Paracoccaceae</taxon>
        <taxon>Paracoccus</taxon>
    </lineage>
</organism>
<evidence type="ECO:0000256" key="3">
    <source>
        <dbReference type="ARBA" id="ARBA00022691"/>
    </source>
</evidence>
<dbReference type="EMBL" id="VLKU01000016">
    <property type="protein sequence ID" value="TWI28166.1"/>
    <property type="molecule type" value="Genomic_DNA"/>
</dbReference>
<dbReference type="SUPFAM" id="SSF53335">
    <property type="entry name" value="S-adenosyl-L-methionine-dependent methyltransferases"/>
    <property type="match status" value="1"/>
</dbReference>
<keyword evidence="2" id="KW-0808">Transferase</keyword>
<name>A0A562N7Q2_9RHOB</name>
<dbReference type="Pfam" id="PF05401">
    <property type="entry name" value="NodS"/>
    <property type="match status" value="1"/>
</dbReference>